<keyword evidence="3" id="KW-1185">Reference proteome</keyword>
<evidence type="ECO:0000313" key="2">
    <source>
        <dbReference type="EMBL" id="ALU12732.1"/>
    </source>
</evidence>
<dbReference type="GeneID" id="30680749"/>
<sequence>MVGASKVPLILAVILAYLWLDPLEASASMLVASVIYAIASKFPLNLDVMTICSLIFSTTCYYFSGSPILPYGLFLALLSLDYRRASILLPIAILALLKGVVVSPLLGSYPVQVKVTGEEVPSVVLPVAFVAMPFNYAGIVGYSIPYLFAAFLEYASEVLPNGFMIKVSLPLLVAIAIGILLNVARVMVRGSILKRGR</sequence>
<feature type="transmembrane region" description="Helical" evidence="1">
    <location>
        <begin position="127"/>
        <end position="155"/>
    </location>
</feature>
<keyword evidence="1" id="KW-1133">Transmembrane helix</keyword>
<keyword evidence="1" id="KW-0812">Transmembrane</keyword>
<feature type="transmembrane region" description="Helical" evidence="1">
    <location>
        <begin position="61"/>
        <end position="80"/>
    </location>
</feature>
<reference evidence="2 3" key="1">
    <citation type="submission" date="2013-11" db="EMBL/GenBank/DDBJ databases">
        <title>Comparative genomics of Ignicoccus.</title>
        <authorList>
            <person name="Podar M."/>
        </authorList>
    </citation>
    <scope>NUCLEOTIDE SEQUENCE [LARGE SCALE GENOMIC DNA]</scope>
    <source>
        <strain evidence="2 3">DSM 13165</strain>
    </source>
</reference>
<dbReference type="RefSeq" id="WP_075050313.1">
    <property type="nucleotide sequence ID" value="NZ_CP006867.1"/>
</dbReference>
<evidence type="ECO:0000313" key="3">
    <source>
        <dbReference type="Proteomes" id="UP000060778"/>
    </source>
</evidence>
<protein>
    <submittedName>
        <fullName evidence="2">Uncharacterized protein</fullName>
    </submittedName>
</protein>
<dbReference type="AlphaFoldDB" id="A0A0U3G3J4"/>
<evidence type="ECO:0000256" key="1">
    <source>
        <dbReference type="SAM" id="Phobius"/>
    </source>
</evidence>
<gene>
    <name evidence="2" type="ORF">EYM_06880</name>
</gene>
<organism evidence="2 3">
    <name type="scientific">Ignicoccus islandicus DSM 13165</name>
    <dbReference type="NCBI Taxonomy" id="940295"/>
    <lineage>
        <taxon>Archaea</taxon>
        <taxon>Thermoproteota</taxon>
        <taxon>Thermoprotei</taxon>
        <taxon>Desulfurococcales</taxon>
        <taxon>Desulfurococcaceae</taxon>
        <taxon>Ignicoccus</taxon>
    </lineage>
</organism>
<accession>A0A0U3G3J4</accession>
<feature type="transmembrane region" description="Helical" evidence="1">
    <location>
        <begin position="167"/>
        <end position="188"/>
    </location>
</feature>
<feature type="transmembrane region" description="Helical" evidence="1">
    <location>
        <begin position="87"/>
        <end position="107"/>
    </location>
</feature>
<dbReference type="STRING" id="940295.EYM_06880"/>
<proteinExistence type="predicted"/>
<dbReference type="EMBL" id="CP006867">
    <property type="protein sequence ID" value="ALU12732.1"/>
    <property type="molecule type" value="Genomic_DNA"/>
</dbReference>
<dbReference type="Proteomes" id="UP000060778">
    <property type="component" value="Chromosome"/>
</dbReference>
<keyword evidence="1" id="KW-0472">Membrane</keyword>
<name>A0A0U3G3J4_9CREN</name>
<dbReference type="KEGG" id="iis:EYM_06880"/>